<dbReference type="Gene3D" id="2.60.20.10">
    <property type="entry name" value="Crystallins"/>
    <property type="match status" value="1"/>
</dbReference>
<keyword evidence="1" id="KW-0732">Signal</keyword>
<keyword evidence="3" id="KW-1185">Reference proteome</keyword>
<sequence length="148" mass="16294">MRFTILTAALISAATALPSSPSNFLAPVQNIPPTPPVDDNAAPFAIAASEKRDLAKRATLIVDVYLDLDGTGRHEGLYTDTQRCYNLGNGWPDEITSLKVPNGFGCVFYRDTNCNNNDNRLTVPGGNFVRDLRVYNMDDKISSYLCYQ</sequence>
<accession>A0A6A6ZF09</accession>
<dbReference type="EMBL" id="MU006245">
    <property type="protein sequence ID" value="KAF2819299.1"/>
    <property type="molecule type" value="Genomic_DNA"/>
</dbReference>
<evidence type="ECO:0000313" key="2">
    <source>
        <dbReference type="EMBL" id="KAF2819299.1"/>
    </source>
</evidence>
<evidence type="ECO:0000313" key="3">
    <source>
        <dbReference type="Proteomes" id="UP000799424"/>
    </source>
</evidence>
<gene>
    <name evidence="2" type="ORF">CC86DRAFT_460450</name>
</gene>
<name>A0A6A6ZF09_9PLEO</name>
<reference evidence="2" key="1">
    <citation type="journal article" date="2020" name="Stud. Mycol.">
        <title>101 Dothideomycetes genomes: a test case for predicting lifestyles and emergence of pathogens.</title>
        <authorList>
            <person name="Haridas S."/>
            <person name="Albert R."/>
            <person name="Binder M."/>
            <person name="Bloem J."/>
            <person name="Labutti K."/>
            <person name="Salamov A."/>
            <person name="Andreopoulos B."/>
            <person name="Baker S."/>
            <person name="Barry K."/>
            <person name="Bills G."/>
            <person name="Bluhm B."/>
            <person name="Cannon C."/>
            <person name="Castanera R."/>
            <person name="Culley D."/>
            <person name="Daum C."/>
            <person name="Ezra D."/>
            <person name="Gonzalez J."/>
            <person name="Henrissat B."/>
            <person name="Kuo A."/>
            <person name="Liang C."/>
            <person name="Lipzen A."/>
            <person name="Lutzoni F."/>
            <person name="Magnuson J."/>
            <person name="Mondo S."/>
            <person name="Nolan M."/>
            <person name="Ohm R."/>
            <person name="Pangilinan J."/>
            <person name="Park H.-J."/>
            <person name="Ramirez L."/>
            <person name="Alfaro M."/>
            <person name="Sun H."/>
            <person name="Tritt A."/>
            <person name="Yoshinaga Y."/>
            <person name="Zwiers L.-H."/>
            <person name="Turgeon B."/>
            <person name="Goodwin S."/>
            <person name="Spatafora J."/>
            <person name="Crous P."/>
            <person name="Grigoriev I."/>
        </authorList>
    </citation>
    <scope>NUCLEOTIDE SEQUENCE</scope>
    <source>
        <strain evidence="2">CBS 113818</strain>
    </source>
</reference>
<dbReference type="Proteomes" id="UP000799424">
    <property type="component" value="Unassembled WGS sequence"/>
</dbReference>
<feature type="signal peptide" evidence="1">
    <location>
        <begin position="1"/>
        <end position="16"/>
    </location>
</feature>
<dbReference type="OrthoDB" id="2910287at2759"/>
<dbReference type="AlphaFoldDB" id="A0A6A6ZF09"/>
<proteinExistence type="predicted"/>
<evidence type="ECO:0000256" key="1">
    <source>
        <dbReference type="SAM" id="SignalP"/>
    </source>
</evidence>
<organism evidence="2 3">
    <name type="scientific">Ophiobolus disseminans</name>
    <dbReference type="NCBI Taxonomy" id="1469910"/>
    <lineage>
        <taxon>Eukaryota</taxon>
        <taxon>Fungi</taxon>
        <taxon>Dikarya</taxon>
        <taxon>Ascomycota</taxon>
        <taxon>Pezizomycotina</taxon>
        <taxon>Dothideomycetes</taxon>
        <taxon>Pleosporomycetidae</taxon>
        <taxon>Pleosporales</taxon>
        <taxon>Pleosporineae</taxon>
        <taxon>Phaeosphaeriaceae</taxon>
        <taxon>Ophiobolus</taxon>
    </lineage>
</organism>
<feature type="chain" id="PRO_5025597913" description="Beta/gamma crystallin 'Greek key' domain-containing protein" evidence="1">
    <location>
        <begin position="17"/>
        <end position="148"/>
    </location>
</feature>
<evidence type="ECO:0008006" key="4">
    <source>
        <dbReference type="Google" id="ProtNLM"/>
    </source>
</evidence>
<protein>
    <recommendedName>
        <fullName evidence="4">Beta/gamma crystallin 'Greek key' domain-containing protein</fullName>
    </recommendedName>
</protein>